<feature type="region of interest" description="Disordered" evidence="13">
    <location>
        <begin position="587"/>
        <end position="618"/>
    </location>
</feature>
<evidence type="ECO:0000256" key="11">
    <source>
        <dbReference type="ARBA" id="ARBA00074584"/>
    </source>
</evidence>
<evidence type="ECO:0000256" key="8">
    <source>
        <dbReference type="ARBA" id="ARBA00023306"/>
    </source>
</evidence>
<dbReference type="OrthoDB" id="840771at2759"/>
<dbReference type="Proteomes" id="UP000694429">
    <property type="component" value="Chromosome 37"/>
</dbReference>
<comment type="subcellular location">
    <subcellularLocation>
        <location evidence="2">Cytoplasm</location>
    </subcellularLocation>
    <subcellularLocation>
        <location evidence="1">Nucleus</location>
    </subcellularLocation>
</comment>
<dbReference type="GO" id="GO:0043539">
    <property type="term" value="F:protein serine/threonine kinase activator activity"/>
    <property type="evidence" value="ECO:0007669"/>
    <property type="project" value="InterPro"/>
</dbReference>
<gene>
    <name evidence="15" type="primary">STRADB</name>
</gene>
<evidence type="ECO:0000256" key="12">
    <source>
        <dbReference type="ARBA" id="ARBA00082746"/>
    </source>
</evidence>
<evidence type="ECO:0000313" key="16">
    <source>
        <dbReference type="Proteomes" id="UP000694429"/>
    </source>
</evidence>
<dbReference type="Pfam" id="PF00069">
    <property type="entry name" value="Pkinase"/>
    <property type="match status" value="1"/>
</dbReference>
<dbReference type="InterPro" id="IPR000719">
    <property type="entry name" value="Prot_kinase_dom"/>
</dbReference>
<proteinExistence type="inferred from homology"/>
<keyword evidence="5" id="KW-0547">Nucleotide-binding</keyword>
<keyword evidence="8" id="KW-0131">Cell cycle</keyword>
<evidence type="ECO:0000256" key="2">
    <source>
        <dbReference type="ARBA" id="ARBA00004496"/>
    </source>
</evidence>
<keyword evidence="7" id="KW-0539">Nucleus</keyword>
<feature type="compositionally biased region" description="Basic and acidic residues" evidence="13">
    <location>
        <begin position="609"/>
        <end position="618"/>
    </location>
</feature>
<comment type="similarity">
    <text evidence="3">Belongs to the protein kinase superfamily. STE Ser/Thr protein kinase family. STE20 subfamily.</text>
</comment>
<evidence type="ECO:0000256" key="9">
    <source>
        <dbReference type="ARBA" id="ARBA00034653"/>
    </source>
</evidence>
<accession>A0A8C0NI42</accession>
<evidence type="ECO:0000256" key="6">
    <source>
        <dbReference type="ARBA" id="ARBA00022840"/>
    </source>
</evidence>
<evidence type="ECO:0000256" key="13">
    <source>
        <dbReference type="SAM" id="MobiDB-lite"/>
    </source>
</evidence>
<feature type="compositionally biased region" description="Polar residues" evidence="13">
    <location>
        <begin position="520"/>
        <end position="538"/>
    </location>
</feature>
<dbReference type="GO" id="GO:0004672">
    <property type="term" value="F:protein kinase activity"/>
    <property type="evidence" value="ECO:0007669"/>
    <property type="project" value="InterPro"/>
</dbReference>
<dbReference type="GO" id="GO:0005634">
    <property type="term" value="C:nucleus"/>
    <property type="evidence" value="ECO:0007669"/>
    <property type="project" value="UniProtKB-SubCell"/>
</dbReference>
<reference evidence="15" key="1">
    <citation type="submission" date="2019-03" db="EMBL/GenBank/DDBJ databases">
        <authorList>
            <person name="Warren W.C."/>
            <person name="Johnson G.S."/>
        </authorList>
    </citation>
    <scope>NUCLEOTIDE SEQUENCE [LARGE SCALE GENOMIC DNA]</scope>
    <source>
        <strain evidence="15">Basenji</strain>
    </source>
</reference>
<dbReference type="CDD" id="cd08226">
    <property type="entry name" value="PK_STRAD_beta"/>
    <property type="match status" value="1"/>
</dbReference>
<dbReference type="Gene3D" id="1.10.510.10">
    <property type="entry name" value="Transferase(Phosphotransferase) domain 1"/>
    <property type="match status" value="1"/>
</dbReference>
<keyword evidence="6" id="KW-0067">ATP-binding</keyword>
<reference evidence="15" key="2">
    <citation type="submission" date="2025-08" db="UniProtKB">
        <authorList>
            <consortium name="Ensembl"/>
        </authorList>
    </citation>
    <scope>IDENTIFICATION</scope>
</reference>
<feature type="domain" description="Protein kinase" evidence="14">
    <location>
        <begin position="263"/>
        <end position="572"/>
    </location>
</feature>
<dbReference type="FunFam" id="3.30.200.20:FF:000291">
    <property type="entry name" value="STE20-related kinase adapter protein beta isoform X1"/>
    <property type="match status" value="1"/>
</dbReference>
<sequence length="618" mass="67294">PPGTGRSSGRGGSPAFRGSWQGQVGVTRGKVTHGNGPTSSVLRPPPALPQGIGSKAAAARELQPKRLPLPQPPGRGRDRGRLHSIITRRLCFGSGAGASAAPHIGGERRRPALPAASAASAHYLPGSVVFPSARPLRLRSRRAPVPPPQRRGPAPEAAGPRGGRRGRDPGASPVRAGCPRRGQSSRPAARGRVALPCCAPRPARSQGPLGGPGSRGRGAPLRWAPEESRRSWSPPGIFLHLEDKAKIFWSRWVFDIFCELKRFNVSLGRGFDNLTTVHLARHTPTGTLVTIKITNLENCTDERLKALQKAVILSHFFRHPNITTYWTVFTVGSWLWVISPFMAYGSASQLLKTYFPEGMSETLIRNILFGAVRGLSYLHQNGCIHRSIKASHILISGDGLVTLSGLSHLHSLVKHGQRHRAVYDFPQFSTSVQPWLSPELLRQDLHGYNVKSDIYSVGITACELASGQVPFQDMHRTQMLLQKLKGPPYSPLDVSIFPQSESRMKNSRSGVDSGIGESVLVSSGTRTGNSDRLQTPSSKTFSPAFLSLVQLCLQQDPEKRPSASSLLSHVFFKQMKEESQDSILSLLPPKPSVALSPVSPWTEPECDFPDEKDSNWEF</sequence>
<feature type="region of interest" description="Disordered" evidence="13">
    <location>
        <begin position="503"/>
        <end position="538"/>
    </location>
</feature>
<dbReference type="PROSITE" id="PS50011">
    <property type="entry name" value="PROTEIN_KINASE_DOM"/>
    <property type="match status" value="1"/>
</dbReference>
<evidence type="ECO:0000259" key="14">
    <source>
        <dbReference type="PROSITE" id="PS50011"/>
    </source>
</evidence>
<name>A0A8C0NI42_CANLF</name>
<evidence type="ECO:0000256" key="1">
    <source>
        <dbReference type="ARBA" id="ARBA00004123"/>
    </source>
</evidence>
<dbReference type="PANTHER" id="PTHR48014">
    <property type="entry name" value="SERINE/THREONINE-PROTEIN KINASE FRAY2"/>
    <property type="match status" value="1"/>
</dbReference>
<dbReference type="SUPFAM" id="SSF56112">
    <property type="entry name" value="Protein kinase-like (PK-like)"/>
    <property type="match status" value="1"/>
</dbReference>
<dbReference type="GO" id="GO:0005524">
    <property type="term" value="F:ATP binding"/>
    <property type="evidence" value="ECO:0007669"/>
    <property type="project" value="UniProtKB-KW"/>
</dbReference>
<dbReference type="Ensembl" id="ENSCAFT00030026129.1">
    <property type="protein sequence ID" value="ENSCAFP00030022816.1"/>
    <property type="gene ID" value="ENSCAFG00030014103.1"/>
</dbReference>
<protein>
    <recommendedName>
        <fullName evidence="11">STE20-related kinase adapter protein beta</fullName>
    </recommendedName>
    <alternativeName>
        <fullName evidence="12">Pseudokinase ALS2CR2</fullName>
    </alternativeName>
</protein>
<feature type="region of interest" description="Disordered" evidence="13">
    <location>
        <begin position="135"/>
        <end position="230"/>
    </location>
</feature>
<dbReference type="Gene3D" id="3.30.200.20">
    <property type="entry name" value="Phosphorylase Kinase, domain 1"/>
    <property type="match status" value="1"/>
</dbReference>
<evidence type="ECO:0000256" key="7">
    <source>
        <dbReference type="ARBA" id="ARBA00023242"/>
    </source>
</evidence>
<dbReference type="PANTHER" id="PTHR48014:SF13">
    <property type="entry name" value="STE20-RELATED KINASE ADAPTER PROTEIN BETA"/>
    <property type="match status" value="1"/>
</dbReference>
<feature type="region of interest" description="Disordered" evidence="13">
    <location>
        <begin position="1"/>
        <end position="81"/>
    </location>
</feature>
<keyword evidence="4" id="KW-0963">Cytoplasm</keyword>
<dbReference type="AlphaFoldDB" id="A0A8C0NI42"/>
<evidence type="ECO:0000313" key="15">
    <source>
        <dbReference type="Ensembl" id="ENSCAFP00030022816.1"/>
    </source>
</evidence>
<feature type="compositionally biased region" description="Gly residues" evidence="13">
    <location>
        <begin position="1"/>
        <end position="12"/>
    </location>
</feature>
<dbReference type="GO" id="GO:0005737">
    <property type="term" value="C:cytoplasm"/>
    <property type="evidence" value="ECO:0007669"/>
    <property type="project" value="UniProtKB-SubCell"/>
</dbReference>
<dbReference type="InterPro" id="IPR011009">
    <property type="entry name" value="Kinase-like_dom_sf"/>
</dbReference>
<evidence type="ECO:0000256" key="3">
    <source>
        <dbReference type="ARBA" id="ARBA00008874"/>
    </source>
</evidence>
<dbReference type="InterPro" id="IPR047173">
    <property type="entry name" value="STRAD_A/B-like"/>
</dbReference>
<evidence type="ECO:0000256" key="5">
    <source>
        <dbReference type="ARBA" id="ARBA00022741"/>
    </source>
</evidence>
<organism evidence="15 16">
    <name type="scientific">Canis lupus familiaris</name>
    <name type="common">Dog</name>
    <name type="synonym">Canis familiaris</name>
    <dbReference type="NCBI Taxonomy" id="9615"/>
    <lineage>
        <taxon>Eukaryota</taxon>
        <taxon>Metazoa</taxon>
        <taxon>Chordata</taxon>
        <taxon>Craniata</taxon>
        <taxon>Vertebrata</taxon>
        <taxon>Euteleostomi</taxon>
        <taxon>Mammalia</taxon>
        <taxon>Eutheria</taxon>
        <taxon>Laurasiatheria</taxon>
        <taxon>Carnivora</taxon>
        <taxon>Caniformia</taxon>
        <taxon>Canidae</taxon>
        <taxon>Canis</taxon>
    </lineage>
</organism>
<evidence type="ECO:0000256" key="10">
    <source>
        <dbReference type="ARBA" id="ARBA00065773"/>
    </source>
</evidence>
<dbReference type="FunFam" id="1.10.510.10:FF:000419">
    <property type="entry name" value="STE20-related kinase adapter protein beta"/>
    <property type="match status" value="1"/>
</dbReference>
<comment type="function">
    <text evidence="9">Pseudokinase which, in complex with CAB39/MO25 (CAB39/MO25alpha or CAB39L/MO25beta), binds to and activates STK11/LKB1. Adopts a closed conformation typical of active protein kinases and binds STK11/LKB1 as a pseudosubstrate, promoting conformational change of STK11/LKB1 in an active conformation.</text>
</comment>
<comment type="subunit">
    <text evidence="10">Component of a trimeric complex composed of STK11/LKB1, STRAD (STRADA or STRADB) and CAB39/MO25 (CAB39/MO25alpha or CAB39L/MO25beta): the complex tethers STK11/LKB1 in the cytoplasm and stimulates its catalytic activity. Interacts with BIRC4/XIAP. These two proteins are likely to coexist in a complex with TAK1, TRAF6, TAB1 and TAB2.</text>
</comment>
<evidence type="ECO:0000256" key="4">
    <source>
        <dbReference type="ARBA" id="ARBA00022490"/>
    </source>
</evidence>